<evidence type="ECO:0008006" key="3">
    <source>
        <dbReference type="Google" id="ProtNLM"/>
    </source>
</evidence>
<organism evidence="1 2">
    <name type="scientific">Bacillus halotolerans</name>
    <dbReference type="NCBI Taxonomy" id="260554"/>
    <lineage>
        <taxon>Bacteria</taxon>
        <taxon>Bacillati</taxon>
        <taxon>Bacillota</taxon>
        <taxon>Bacilli</taxon>
        <taxon>Bacillales</taxon>
        <taxon>Bacillaceae</taxon>
        <taxon>Bacillus</taxon>
    </lineage>
</organism>
<proteinExistence type="predicted"/>
<accession>A0ABY7I5V7</accession>
<evidence type="ECO:0000313" key="1">
    <source>
        <dbReference type="EMBL" id="WAT23342.1"/>
    </source>
</evidence>
<dbReference type="Gene3D" id="1.25.40.10">
    <property type="entry name" value="Tetratricopeptide repeat domain"/>
    <property type="match status" value="1"/>
</dbReference>
<dbReference type="Proteomes" id="UP001164713">
    <property type="component" value="Chromosome"/>
</dbReference>
<name>A0ABY7I5V7_9BACI</name>
<protein>
    <recommendedName>
        <fullName evidence="3">Tetratricopeptide repeat protein</fullName>
    </recommendedName>
</protein>
<evidence type="ECO:0000313" key="2">
    <source>
        <dbReference type="Proteomes" id="UP001164713"/>
    </source>
</evidence>
<dbReference type="RefSeq" id="WP_255204641.1">
    <property type="nucleotide sequence ID" value="NZ_CP098738.1"/>
</dbReference>
<gene>
    <name evidence="1" type="ORF">O0R52_07095</name>
</gene>
<dbReference type="InterPro" id="IPR011990">
    <property type="entry name" value="TPR-like_helical_dom_sf"/>
</dbReference>
<keyword evidence="2" id="KW-1185">Reference proteome</keyword>
<dbReference type="SUPFAM" id="SSF48452">
    <property type="entry name" value="TPR-like"/>
    <property type="match status" value="1"/>
</dbReference>
<sequence length="37" mass="4189">MGVCHAELHQYMTAVLYLQKALKANPRCTQAQQLLSE</sequence>
<dbReference type="EMBL" id="CP114066">
    <property type="protein sequence ID" value="WAT23342.1"/>
    <property type="molecule type" value="Genomic_DNA"/>
</dbReference>
<reference evidence="1" key="1">
    <citation type="submission" date="2022-12" db="EMBL/GenBank/DDBJ databases">
        <title>Genomic of Bacillus halotolerans.</title>
        <authorList>
            <person name="Xu G."/>
            <person name="Ding Y."/>
        </authorList>
    </citation>
    <scope>NUCLEOTIDE SEQUENCE</scope>
    <source>
        <strain evidence="1">B13</strain>
    </source>
</reference>